<dbReference type="GO" id="GO:0005524">
    <property type="term" value="F:ATP binding"/>
    <property type="evidence" value="ECO:0007669"/>
    <property type="project" value="UniProtKB-KW"/>
</dbReference>
<dbReference type="EC" id="2.7.2.4" evidence="2"/>
<dbReference type="InterPro" id="IPR045865">
    <property type="entry name" value="ACT-like_dom_sf"/>
</dbReference>
<evidence type="ECO:0000256" key="6">
    <source>
        <dbReference type="ARBA" id="ARBA00022840"/>
    </source>
</evidence>
<dbReference type="InterPro" id="IPR036393">
    <property type="entry name" value="AceGlu_kinase-like_sf"/>
</dbReference>
<dbReference type="NCBIfam" id="TIGR00657">
    <property type="entry name" value="asp_kinases"/>
    <property type="match status" value="1"/>
</dbReference>
<reference evidence="9" key="1">
    <citation type="submission" date="2020-04" db="EMBL/GenBank/DDBJ databases">
        <title>Analysis of mating type loci in Filobasidium floriforme.</title>
        <authorList>
            <person name="Nowrousian M."/>
        </authorList>
    </citation>
    <scope>NUCLEOTIDE SEQUENCE</scope>
    <source>
        <strain evidence="9">CBS 6242</strain>
    </source>
</reference>
<feature type="compositionally biased region" description="Low complexity" evidence="7">
    <location>
        <begin position="153"/>
        <end position="172"/>
    </location>
</feature>
<dbReference type="FunFam" id="3.30.2130.10:FF:000001">
    <property type="entry name" value="Bifunctional aspartokinase/homoserine dehydrogenase"/>
    <property type="match status" value="1"/>
</dbReference>
<gene>
    <name evidence="9" type="ORF">FFLO_02693</name>
</gene>
<dbReference type="InterPro" id="IPR018042">
    <property type="entry name" value="Aspartate_kinase_CS"/>
</dbReference>
<dbReference type="PROSITE" id="PS00324">
    <property type="entry name" value="ASPARTOKINASE"/>
    <property type="match status" value="1"/>
</dbReference>
<dbReference type="GO" id="GO:0071266">
    <property type="term" value="P:'de novo' L-methionine biosynthetic process"/>
    <property type="evidence" value="ECO:0007669"/>
    <property type="project" value="UniProtKB-ARBA"/>
</dbReference>
<dbReference type="FunFam" id="3.40.1160.10:FF:000023">
    <property type="entry name" value="Probable aspartokinase"/>
    <property type="match status" value="1"/>
</dbReference>
<dbReference type="PANTHER" id="PTHR21499">
    <property type="entry name" value="ASPARTATE KINASE"/>
    <property type="match status" value="1"/>
</dbReference>
<dbReference type="AlphaFoldDB" id="A0A8K0JMG1"/>
<name>A0A8K0JMG1_9TREE</name>
<dbReference type="InterPro" id="IPR001341">
    <property type="entry name" value="Asp_kinase"/>
</dbReference>
<evidence type="ECO:0000256" key="5">
    <source>
        <dbReference type="ARBA" id="ARBA00022777"/>
    </source>
</evidence>
<comment type="caution">
    <text evidence="9">The sequence shown here is derived from an EMBL/GenBank/DDBJ whole genome shotgun (WGS) entry which is preliminary data.</text>
</comment>
<dbReference type="InterPro" id="IPR002912">
    <property type="entry name" value="ACT_dom"/>
</dbReference>
<accession>A0A8K0JMG1</accession>
<dbReference type="Pfam" id="PF22468">
    <property type="entry name" value="ACT_9"/>
    <property type="match status" value="1"/>
</dbReference>
<dbReference type="InterPro" id="IPR001048">
    <property type="entry name" value="Asp/Glu/Uridylate_kinase"/>
</dbReference>
<feature type="region of interest" description="Disordered" evidence="7">
    <location>
        <begin position="1"/>
        <end position="27"/>
    </location>
</feature>
<dbReference type="GO" id="GO:0005829">
    <property type="term" value="C:cytosol"/>
    <property type="evidence" value="ECO:0007669"/>
    <property type="project" value="TreeGrafter"/>
</dbReference>
<dbReference type="PROSITE" id="PS51671">
    <property type="entry name" value="ACT"/>
    <property type="match status" value="1"/>
</dbReference>
<organism evidence="9 10">
    <name type="scientific">Filobasidium floriforme</name>
    <dbReference type="NCBI Taxonomy" id="5210"/>
    <lineage>
        <taxon>Eukaryota</taxon>
        <taxon>Fungi</taxon>
        <taxon>Dikarya</taxon>
        <taxon>Basidiomycota</taxon>
        <taxon>Agaricomycotina</taxon>
        <taxon>Tremellomycetes</taxon>
        <taxon>Filobasidiales</taxon>
        <taxon>Filobasidiaceae</taxon>
        <taxon>Filobasidium</taxon>
    </lineage>
</organism>
<dbReference type="PANTHER" id="PTHR21499:SF59">
    <property type="entry name" value="ASPARTOKINASE"/>
    <property type="match status" value="1"/>
</dbReference>
<evidence type="ECO:0000256" key="2">
    <source>
        <dbReference type="ARBA" id="ARBA00013059"/>
    </source>
</evidence>
<proteinExistence type="inferred from homology"/>
<comment type="similarity">
    <text evidence="1">Belongs to the aspartokinase family.</text>
</comment>
<evidence type="ECO:0000256" key="7">
    <source>
        <dbReference type="SAM" id="MobiDB-lite"/>
    </source>
</evidence>
<keyword evidence="3" id="KW-0808">Transferase</keyword>
<dbReference type="Pfam" id="PF00696">
    <property type="entry name" value="AA_kinase"/>
    <property type="match status" value="1"/>
</dbReference>
<dbReference type="EMBL" id="JABELV010000044">
    <property type="protein sequence ID" value="KAG7561876.1"/>
    <property type="molecule type" value="Genomic_DNA"/>
</dbReference>
<evidence type="ECO:0000256" key="4">
    <source>
        <dbReference type="ARBA" id="ARBA00022741"/>
    </source>
</evidence>
<dbReference type="Gene3D" id="3.40.1160.10">
    <property type="entry name" value="Acetylglutamate kinase-like"/>
    <property type="match status" value="1"/>
</dbReference>
<feature type="compositionally biased region" description="Polar residues" evidence="7">
    <location>
        <begin position="1"/>
        <end position="13"/>
    </location>
</feature>
<sequence length="654" mass="69278">MPFSTGSEGSTPTAPSPEPLLSNSSDDSVPWVIQKYGGTSVGKSLASIGAIVESYIPNSKVAVVCSARSGTTKALGTTNLLLQASREALTPAPNAGAISGSNTEPASGSATPFYPKRVGSGFFNNGSGPSMTPADGPMGMSSSISSLKDMKLSRSSSPSPFQPSVSSPSSSGFLPVSTPGINGYSNTNGAYNSDLPAFHQTVDQLKRDHLEAARNAVKDPSLLQELNEEIERDLDRLRSFLSAAQIIDEISPRSQDSIIGIGERLACKIVAASLRDRGIDSELVSLENIVDSAIASGEESAQASASHDQGVGQLDQSFYDRLSARLGERLRACGNRVPVITGYFGVVPGSLLSQIGRGYTDLCAALCAVGVQASELQVWKEVDGIFTADPRKVPTAKLVPIITPDEAAELTYYGSEVIHPFTMEQVIRAKIPIRIKNVENPTGEGTIIYPAQSEDMEEGASGPSAPGVGNKDVNEVVKIIDSIKMPTAVTIKDEIIVINIHSNRKTISHGFLARIFGTLDKTGVVVDLISTSEVHVSMALQDFIKKERLDRLVRDLEKIGHITVSKDMAILSLVGRQMRHMVGIAGKMFSTLADGNVNIEMISQGASEINISCVINGKDGVKALNLIHQACLTVPVAAGNGGKCVMWQVRYASH</sequence>
<dbReference type="SUPFAM" id="SSF55021">
    <property type="entry name" value="ACT-like"/>
    <property type="match status" value="2"/>
</dbReference>
<keyword evidence="6" id="KW-0067">ATP-binding</keyword>
<feature type="domain" description="ACT" evidence="8">
    <location>
        <begin position="573"/>
        <end position="645"/>
    </location>
</feature>
<evidence type="ECO:0000256" key="1">
    <source>
        <dbReference type="ARBA" id="ARBA00010122"/>
    </source>
</evidence>
<keyword evidence="4" id="KW-0547">Nucleotide-binding</keyword>
<dbReference type="GO" id="GO:0009088">
    <property type="term" value="P:threonine biosynthetic process"/>
    <property type="evidence" value="ECO:0007669"/>
    <property type="project" value="UniProtKB-ARBA"/>
</dbReference>
<evidence type="ECO:0000259" key="8">
    <source>
        <dbReference type="PROSITE" id="PS51671"/>
    </source>
</evidence>
<dbReference type="GO" id="GO:0004072">
    <property type="term" value="F:aspartate kinase activity"/>
    <property type="evidence" value="ECO:0007669"/>
    <property type="project" value="UniProtKB-EC"/>
</dbReference>
<evidence type="ECO:0000313" key="10">
    <source>
        <dbReference type="Proteomes" id="UP000812966"/>
    </source>
</evidence>
<protein>
    <recommendedName>
        <fullName evidence="2">aspartate kinase</fullName>
        <ecNumber evidence="2">2.7.2.4</ecNumber>
    </recommendedName>
</protein>
<evidence type="ECO:0000256" key="3">
    <source>
        <dbReference type="ARBA" id="ARBA00022679"/>
    </source>
</evidence>
<keyword evidence="5" id="KW-0418">Kinase</keyword>
<evidence type="ECO:0000313" key="9">
    <source>
        <dbReference type="EMBL" id="KAG7561876.1"/>
    </source>
</evidence>
<dbReference type="GO" id="GO:0009089">
    <property type="term" value="P:lysine biosynthetic process via diaminopimelate"/>
    <property type="evidence" value="ECO:0007669"/>
    <property type="project" value="TreeGrafter"/>
</dbReference>
<feature type="region of interest" description="Disordered" evidence="7">
    <location>
        <begin position="124"/>
        <end position="172"/>
    </location>
</feature>
<dbReference type="InterPro" id="IPR054352">
    <property type="entry name" value="ACT_Aspartokinase"/>
</dbReference>
<dbReference type="Proteomes" id="UP000812966">
    <property type="component" value="Unassembled WGS sequence"/>
</dbReference>
<dbReference type="SUPFAM" id="SSF53633">
    <property type="entry name" value="Carbamate kinase-like"/>
    <property type="match status" value="1"/>
</dbReference>
<keyword evidence="10" id="KW-1185">Reference proteome</keyword>
<dbReference type="Gene3D" id="3.30.70.260">
    <property type="match status" value="2"/>
</dbReference>
<dbReference type="GO" id="GO:0009090">
    <property type="term" value="P:homoserine biosynthetic process"/>
    <property type="evidence" value="ECO:0007669"/>
    <property type="project" value="TreeGrafter"/>
</dbReference>